<keyword evidence="3" id="KW-1185">Reference proteome</keyword>
<keyword evidence="2" id="KW-0067">ATP-binding</keyword>
<organism evidence="2 3">
    <name type="scientific">Cryobacterium shii</name>
    <dbReference type="NCBI Taxonomy" id="1259235"/>
    <lineage>
        <taxon>Bacteria</taxon>
        <taxon>Bacillati</taxon>
        <taxon>Actinomycetota</taxon>
        <taxon>Actinomycetes</taxon>
        <taxon>Micrococcales</taxon>
        <taxon>Microbacteriaceae</taxon>
        <taxon>Cryobacterium</taxon>
    </lineage>
</organism>
<dbReference type="Gene3D" id="3.40.50.300">
    <property type="entry name" value="P-loop containing nucleotide triphosphate hydrolases"/>
    <property type="match status" value="1"/>
</dbReference>
<gene>
    <name evidence="2" type="ORF">E3O49_13970</name>
</gene>
<sequence length="105" mass="12050">MARDKPSGTTKFLNKYAAFSLLVIDEWLLDEPDESTRSMLLELLERRYDQASTVFCTQYAQKDWHQRLGSGVHADAIMDRIVHNTIWVETGGHNMREHTAGQVKA</sequence>
<dbReference type="InterPro" id="IPR027417">
    <property type="entry name" value="P-loop_NTPase"/>
</dbReference>
<comment type="caution">
    <text evidence="2">The sequence shown here is derived from an EMBL/GenBank/DDBJ whole genome shotgun (WGS) entry which is preliminary data.</text>
</comment>
<dbReference type="GO" id="GO:0005524">
    <property type="term" value="F:ATP binding"/>
    <property type="evidence" value="ECO:0007669"/>
    <property type="project" value="UniProtKB-KW"/>
</dbReference>
<proteinExistence type="predicted"/>
<dbReference type="RefSeq" id="WP_134451797.1">
    <property type="nucleotide sequence ID" value="NZ_SOFY01000075.1"/>
</dbReference>
<dbReference type="Pfam" id="PF01695">
    <property type="entry name" value="IstB_IS21"/>
    <property type="match status" value="1"/>
</dbReference>
<evidence type="ECO:0000313" key="2">
    <source>
        <dbReference type="EMBL" id="TFC42648.1"/>
    </source>
</evidence>
<dbReference type="Proteomes" id="UP000297403">
    <property type="component" value="Unassembled WGS sequence"/>
</dbReference>
<evidence type="ECO:0000313" key="3">
    <source>
        <dbReference type="Proteomes" id="UP000297403"/>
    </source>
</evidence>
<keyword evidence="2" id="KW-0547">Nucleotide-binding</keyword>
<accession>A0AAQ2C4F8</accession>
<feature type="domain" description="IstB-like ATP-binding" evidence="1">
    <location>
        <begin position="10"/>
        <end position="99"/>
    </location>
</feature>
<name>A0AAQ2C4F8_9MICO</name>
<reference evidence="2 3" key="1">
    <citation type="submission" date="2019-03" db="EMBL/GenBank/DDBJ databases">
        <title>Genomics of glacier-inhabiting Cryobacterium strains.</title>
        <authorList>
            <person name="Liu Q."/>
            <person name="Xin Y.-H."/>
        </authorList>
    </citation>
    <scope>NUCLEOTIDE SEQUENCE [LARGE SCALE GENOMIC DNA]</scope>
    <source>
        <strain evidence="3">TMT1-22</strain>
    </source>
</reference>
<dbReference type="InterPro" id="IPR002611">
    <property type="entry name" value="IstB_ATP-bd"/>
</dbReference>
<evidence type="ECO:0000259" key="1">
    <source>
        <dbReference type="Pfam" id="PF01695"/>
    </source>
</evidence>
<dbReference type="AlphaFoldDB" id="A0AAQ2C4F8"/>
<dbReference type="EMBL" id="SOFY01000075">
    <property type="protein sequence ID" value="TFC42648.1"/>
    <property type="molecule type" value="Genomic_DNA"/>
</dbReference>
<protein>
    <submittedName>
        <fullName evidence="2">ATP-binding protein</fullName>
    </submittedName>
</protein>